<proteinExistence type="predicted"/>
<evidence type="ECO:0000256" key="1">
    <source>
        <dbReference type="ARBA" id="ARBA00004123"/>
    </source>
</evidence>
<dbReference type="GO" id="GO:0043565">
    <property type="term" value="F:sequence-specific DNA binding"/>
    <property type="evidence" value="ECO:0007669"/>
    <property type="project" value="TreeGrafter"/>
</dbReference>
<evidence type="ECO:0000313" key="10">
    <source>
        <dbReference type="Proteomes" id="UP001146351"/>
    </source>
</evidence>
<dbReference type="GO" id="GO:0006351">
    <property type="term" value="P:DNA-templated transcription"/>
    <property type="evidence" value="ECO:0007669"/>
    <property type="project" value="InterPro"/>
</dbReference>
<keyword evidence="3" id="KW-0238">DNA-binding</keyword>
<comment type="caution">
    <text evidence="9">The sequence shown here is derived from an EMBL/GenBank/DDBJ whole genome shotgun (WGS) entry which is preliminary data.</text>
</comment>
<reference evidence="9" key="2">
    <citation type="journal article" date="2023" name="IMA Fungus">
        <title>Comparative genomic study of the Penicillium genus elucidates a diverse pangenome and 15 lateral gene transfer events.</title>
        <authorList>
            <person name="Petersen C."/>
            <person name="Sorensen T."/>
            <person name="Nielsen M.R."/>
            <person name="Sondergaard T.E."/>
            <person name="Sorensen J.L."/>
            <person name="Fitzpatrick D.A."/>
            <person name="Frisvad J.C."/>
            <person name="Nielsen K.L."/>
        </authorList>
    </citation>
    <scope>NUCLEOTIDE SEQUENCE</scope>
    <source>
        <strain evidence="9">IBT 21917</strain>
    </source>
</reference>
<evidence type="ECO:0000259" key="8">
    <source>
        <dbReference type="SMART" id="SM00906"/>
    </source>
</evidence>
<keyword evidence="5" id="KW-0539">Nucleus</keyword>
<evidence type="ECO:0000256" key="4">
    <source>
        <dbReference type="ARBA" id="ARBA00023163"/>
    </source>
</evidence>
<sequence>MPYRRGTAASPRASTQQADTHPQPIAENQMRETVASAAPSAQGDTPSWATTKDSTEVGGQYRGPASAHSFLDKAVRNFHHAHGAQSTLASTSEDVYTSIFSHGDRQPPPVRQFPMLWPERATVDHSVRQYFELASPTYRILHQGTVERWIHLLYGQHSILPIPEPRSIPVAAKAIILLQCAIASLFATRDRPTQDAVTCSEWQQSETYYQLAEHILTQETGAPTVESVQARFLTVLYLLSTSRMNRAWFNFGPTVQLLMAIGIHRRQTRAQTVSPNQISFECSKRVLWCSFTLDQYLSLILGRPRLLREEDIDQDYPSLINDENLGEASTSFLPTRNCLMDAPVSHAKLSRILAKASQELYSIRPIHKEDEMKSIQILMEQIQGWQADLPPLLGESICPNSLISIFQRQSTVIRLARHHAVMFVTRPLLLWDFSQEPAADLAKHYLRSCIITARDTLALVLELVKEKLLFPAFWYTQYIAFNALSIVFIYLINVKNGRVPHSLAFPNTDDSGSSQVDKDVLYEMATSTQHYLSQATEMNALAWRYSLVLEVLRAEATVRSASESNNDDVQQRAQLDHELGSATLQAQVNAYPELPLQHVFVPDQRPLSWEGLQNPVLDPSACGLFESSIGNLFADDPCVLDFWPQLDRLPTSILNPRNS</sequence>
<keyword evidence="7" id="KW-1133">Transmembrane helix</keyword>
<reference evidence="9" key="1">
    <citation type="submission" date="2022-11" db="EMBL/GenBank/DDBJ databases">
        <authorList>
            <person name="Petersen C."/>
        </authorList>
    </citation>
    <scope>NUCLEOTIDE SEQUENCE</scope>
    <source>
        <strain evidence="9">IBT 21917</strain>
    </source>
</reference>
<dbReference type="GO" id="GO:0005634">
    <property type="term" value="C:nucleus"/>
    <property type="evidence" value="ECO:0007669"/>
    <property type="project" value="UniProtKB-SubCell"/>
</dbReference>
<organism evidence="9 10">
    <name type="scientific">Penicillium capsulatum</name>
    <dbReference type="NCBI Taxonomy" id="69766"/>
    <lineage>
        <taxon>Eukaryota</taxon>
        <taxon>Fungi</taxon>
        <taxon>Dikarya</taxon>
        <taxon>Ascomycota</taxon>
        <taxon>Pezizomycotina</taxon>
        <taxon>Eurotiomycetes</taxon>
        <taxon>Eurotiomycetidae</taxon>
        <taxon>Eurotiales</taxon>
        <taxon>Aspergillaceae</taxon>
        <taxon>Penicillium</taxon>
    </lineage>
</organism>
<keyword evidence="10" id="KW-1185">Reference proteome</keyword>
<accession>A0A9W9HSF9</accession>
<gene>
    <name evidence="9" type="ORF">N7492_009404</name>
</gene>
<dbReference type="PANTHER" id="PTHR47540:SF3">
    <property type="entry name" value="ZN(II)2CYS6 TRANSCRIPTION FACTOR (EUROFUNG)"/>
    <property type="match status" value="1"/>
</dbReference>
<comment type="subcellular location">
    <subcellularLocation>
        <location evidence="1">Nucleus</location>
    </subcellularLocation>
</comment>
<keyword evidence="7" id="KW-0472">Membrane</keyword>
<feature type="transmembrane region" description="Helical" evidence="7">
    <location>
        <begin position="472"/>
        <end position="492"/>
    </location>
</feature>
<evidence type="ECO:0000256" key="5">
    <source>
        <dbReference type="ARBA" id="ARBA00023242"/>
    </source>
</evidence>
<dbReference type="Proteomes" id="UP001146351">
    <property type="component" value="Unassembled WGS sequence"/>
</dbReference>
<dbReference type="Pfam" id="PF04082">
    <property type="entry name" value="Fungal_trans"/>
    <property type="match status" value="1"/>
</dbReference>
<keyword evidence="7" id="KW-0812">Transmembrane</keyword>
<keyword evidence="2" id="KW-0805">Transcription regulation</keyword>
<feature type="domain" description="Xylanolytic transcriptional activator regulatory" evidence="8">
    <location>
        <begin position="247"/>
        <end position="323"/>
    </location>
</feature>
<dbReference type="SMART" id="SM00906">
    <property type="entry name" value="Fungal_trans"/>
    <property type="match status" value="1"/>
</dbReference>
<feature type="region of interest" description="Disordered" evidence="6">
    <location>
        <begin position="1"/>
        <end position="56"/>
    </location>
</feature>
<dbReference type="InterPro" id="IPR007219">
    <property type="entry name" value="XnlR_reg_dom"/>
</dbReference>
<dbReference type="GO" id="GO:0008270">
    <property type="term" value="F:zinc ion binding"/>
    <property type="evidence" value="ECO:0007669"/>
    <property type="project" value="InterPro"/>
</dbReference>
<dbReference type="PANTHER" id="PTHR47540">
    <property type="entry name" value="THIAMINE REPRESSIBLE GENES REGULATORY PROTEIN THI5"/>
    <property type="match status" value="1"/>
</dbReference>
<feature type="compositionally biased region" description="Polar residues" evidence="6">
    <location>
        <begin position="42"/>
        <end position="52"/>
    </location>
</feature>
<dbReference type="InterPro" id="IPR051711">
    <property type="entry name" value="Stress_Response_Reg"/>
</dbReference>
<evidence type="ECO:0000256" key="2">
    <source>
        <dbReference type="ARBA" id="ARBA00023015"/>
    </source>
</evidence>
<protein>
    <recommendedName>
        <fullName evidence="8">Xylanolytic transcriptional activator regulatory domain-containing protein</fullName>
    </recommendedName>
</protein>
<dbReference type="AlphaFoldDB" id="A0A9W9HSF9"/>
<dbReference type="OrthoDB" id="2579025at2759"/>
<dbReference type="GO" id="GO:0045944">
    <property type="term" value="P:positive regulation of transcription by RNA polymerase II"/>
    <property type="evidence" value="ECO:0007669"/>
    <property type="project" value="TreeGrafter"/>
</dbReference>
<evidence type="ECO:0000256" key="3">
    <source>
        <dbReference type="ARBA" id="ARBA00023125"/>
    </source>
</evidence>
<name>A0A9W9HSF9_9EURO</name>
<keyword evidence="4" id="KW-0804">Transcription</keyword>
<evidence type="ECO:0000313" key="9">
    <source>
        <dbReference type="EMBL" id="KAJ5156601.1"/>
    </source>
</evidence>
<dbReference type="CDD" id="cd12148">
    <property type="entry name" value="fungal_TF_MHR"/>
    <property type="match status" value="1"/>
</dbReference>
<evidence type="ECO:0000256" key="7">
    <source>
        <dbReference type="SAM" id="Phobius"/>
    </source>
</evidence>
<dbReference type="EMBL" id="JAPQKO010000006">
    <property type="protein sequence ID" value="KAJ5156601.1"/>
    <property type="molecule type" value="Genomic_DNA"/>
</dbReference>
<evidence type="ECO:0000256" key="6">
    <source>
        <dbReference type="SAM" id="MobiDB-lite"/>
    </source>
</evidence>